<gene>
    <name evidence="1" type="ORF">B0H94_103223</name>
</gene>
<comment type="caution">
    <text evidence="1">The sequence shown here is derived from an EMBL/GenBank/DDBJ whole genome shotgun (WGS) entry which is preliminary data.</text>
</comment>
<reference evidence="1 2" key="1">
    <citation type="submission" date="2018-03" db="EMBL/GenBank/DDBJ databases">
        <title>Genomic Encyclopedia of Type Strains, Phase III (KMG-III): the genomes of soil and plant-associated and newly described type strains.</title>
        <authorList>
            <person name="Whitman W."/>
        </authorList>
    </citation>
    <scope>NUCLEOTIDE SEQUENCE [LARGE SCALE GENOMIC DNA]</scope>
    <source>
        <strain evidence="1 2">CGMCC 1.07653</strain>
    </source>
</reference>
<evidence type="ECO:0000313" key="2">
    <source>
        <dbReference type="Proteomes" id="UP000242310"/>
    </source>
</evidence>
<keyword evidence="2" id="KW-1185">Reference proteome</keyword>
<dbReference type="Proteomes" id="UP000242310">
    <property type="component" value="Unassembled WGS sequence"/>
</dbReference>
<name>A0A2P8HWL5_9BACI</name>
<accession>A0A2P8HWL5</accession>
<dbReference type="RefSeq" id="WP_106587925.1">
    <property type="nucleotide sequence ID" value="NZ_PYAV01000003.1"/>
</dbReference>
<dbReference type="AlphaFoldDB" id="A0A2P8HWL5"/>
<dbReference type="InterPro" id="IPR049744">
    <property type="entry name" value="CC/Se_fam"/>
</dbReference>
<dbReference type="NCBIfam" id="NF041239">
    <property type="entry name" value="Moor_selen_rel"/>
    <property type="match status" value="1"/>
</dbReference>
<sequence>MKVNMNKKTEAWIEKNGGVIKLDAYHPLFGTAAGGFIDAMVAYEVPENTSDYQMIEMDNIQVFVHESLNTKEQLTFHLIGFGPFQQIQVKGVKHFRKKEMKKAMA</sequence>
<proteinExistence type="predicted"/>
<evidence type="ECO:0000313" key="1">
    <source>
        <dbReference type="EMBL" id="PSL50610.1"/>
    </source>
</evidence>
<protein>
    <submittedName>
        <fullName evidence="1">Uncharacterized protein</fullName>
    </submittedName>
</protein>
<dbReference type="EMBL" id="PYAV01000003">
    <property type="protein sequence ID" value="PSL50610.1"/>
    <property type="molecule type" value="Genomic_DNA"/>
</dbReference>
<dbReference type="OrthoDB" id="2966896at2"/>
<organism evidence="1 2">
    <name type="scientific">Salsuginibacillus halophilus</name>
    <dbReference type="NCBI Taxonomy" id="517424"/>
    <lineage>
        <taxon>Bacteria</taxon>
        <taxon>Bacillati</taxon>
        <taxon>Bacillota</taxon>
        <taxon>Bacilli</taxon>
        <taxon>Bacillales</taxon>
        <taxon>Bacillaceae</taxon>
        <taxon>Salsuginibacillus</taxon>
    </lineage>
</organism>